<organism evidence="3 4">
    <name type="scientific">Dyella tabacisoli</name>
    <dbReference type="NCBI Taxonomy" id="2282381"/>
    <lineage>
        <taxon>Bacteria</taxon>
        <taxon>Pseudomonadati</taxon>
        <taxon>Pseudomonadota</taxon>
        <taxon>Gammaproteobacteria</taxon>
        <taxon>Lysobacterales</taxon>
        <taxon>Rhodanobacteraceae</taxon>
        <taxon>Dyella</taxon>
    </lineage>
</organism>
<feature type="domain" description="Integrase catalytic" evidence="2">
    <location>
        <begin position="297"/>
        <end position="519"/>
    </location>
</feature>
<dbReference type="OrthoDB" id="501284at2"/>
<name>A0A369UQM8_9GAMM</name>
<dbReference type="GO" id="GO:0015074">
    <property type="term" value="P:DNA integration"/>
    <property type="evidence" value="ECO:0007669"/>
    <property type="project" value="InterPro"/>
</dbReference>
<dbReference type="SUPFAM" id="SSF53098">
    <property type="entry name" value="Ribonuclease H-like"/>
    <property type="match status" value="1"/>
</dbReference>
<dbReference type="PROSITE" id="PS50994">
    <property type="entry name" value="INTEGRASE"/>
    <property type="match status" value="1"/>
</dbReference>
<comment type="caution">
    <text evidence="3">The sequence shown here is derived from an EMBL/GenBank/DDBJ whole genome shotgun (WGS) entry which is preliminary data.</text>
</comment>
<feature type="region of interest" description="Disordered" evidence="1">
    <location>
        <begin position="670"/>
        <end position="730"/>
    </location>
</feature>
<keyword evidence="4" id="KW-1185">Reference proteome</keyword>
<gene>
    <name evidence="3" type="ORF">DVJ77_09660</name>
</gene>
<feature type="compositionally biased region" description="Basic and acidic residues" evidence="1">
    <location>
        <begin position="707"/>
        <end position="724"/>
    </location>
</feature>
<evidence type="ECO:0000256" key="1">
    <source>
        <dbReference type="SAM" id="MobiDB-lite"/>
    </source>
</evidence>
<sequence length="730" mass="82538">MLIFDPVAQASPARGMVLRLGETDPRYLRITHLFYQCVYAMWVGEPEKARYARRPVRLSRKALKTLVQTPGATWGRLALPDALTVSPPKDSERALDLDAAWNLVEPLAQSLERESNLSRSMFTTLIQERAKATDTSFITLRRMLLRYYYFGQTRLGLLPLPTGVTPTNAPASRIRSALGSNDYSPKRRGRQSILTQDLGKNDFVVSEDDIADMVAFLKSRLRHGVTFLTHAHEEYLGGPFRRRHPSLYAEYIAKQRPEPVSVRQFRYYIDRFARLENDLAANLRTQEHRPGRLGSLYAAGPGEVYEIDATGGRLHLVTNDANPIIVGKPTIYLIMDRWSRFVVAIYLSLQPASYEEVRHALLIAFTSRKRRFQTLGIDVDDKRWPMARVPAVLCPDRGSEFTSGSMEQAVVHDLRMELTPLPPFCPDGKAIVERTIRELKRRMAGSRMKGTYAERPLDPQTARAARLAEAVAIHSLTDGYRVAIEYAIAHNNRPHSALKRRRILTRAGVAPIPRDAYLWGLEHITGLRTAPLSDRDYQRLLLSSDKASLGSGIVRYKSRSYRPANEIATEMAARSSVRSRPVDIRLDKMDPEVIFIPTARREWAEFHMTAGAANDLAGFTLDEEEAFTSHANLLWARADNDSRIERLASKAPTSRPAGPKQPAATKVARAVQQKARQEETRNLKRALVGKTSPNPSAPARKPGSNPDWKKIEEEERRRSLDLIRKQRTSR</sequence>
<dbReference type="EMBL" id="QQAH01000008">
    <property type="protein sequence ID" value="RDD82038.1"/>
    <property type="molecule type" value="Genomic_DNA"/>
</dbReference>
<dbReference type="InterPro" id="IPR012337">
    <property type="entry name" value="RNaseH-like_sf"/>
</dbReference>
<reference evidence="3 4" key="1">
    <citation type="submission" date="2018-07" db="EMBL/GenBank/DDBJ databases">
        <title>Dyella tabacisoli L4-6T, whole genome shotgun sequence.</title>
        <authorList>
            <person name="Zhou X.-K."/>
            <person name="Li W.-J."/>
            <person name="Duan Y.-Q."/>
        </authorList>
    </citation>
    <scope>NUCLEOTIDE SEQUENCE [LARGE SCALE GENOMIC DNA]</scope>
    <source>
        <strain evidence="3 4">L4-6</strain>
    </source>
</reference>
<evidence type="ECO:0000259" key="2">
    <source>
        <dbReference type="PROSITE" id="PS50994"/>
    </source>
</evidence>
<proteinExistence type="predicted"/>
<dbReference type="GO" id="GO:0003676">
    <property type="term" value="F:nucleic acid binding"/>
    <property type="evidence" value="ECO:0007669"/>
    <property type="project" value="InterPro"/>
</dbReference>
<dbReference type="RefSeq" id="WP_114845256.1">
    <property type="nucleotide sequence ID" value="NZ_JBHSPE010000008.1"/>
</dbReference>
<dbReference type="Proteomes" id="UP000253782">
    <property type="component" value="Unassembled WGS sequence"/>
</dbReference>
<accession>A0A369UQM8</accession>
<dbReference type="InterPro" id="IPR001584">
    <property type="entry name" value="Integrase_cat-core"/>
</dbReference>
<evidence type="ECO:0000313" key="4">
    <source>
        <dbReference type="Proteomes" id="UP000253782"/>
    </source>
</evidence>
<evidence type="ECO:0000313" key="3">
    <source>
        <dbReference type="EMBL" id="RDD82038.1"/>
    </source>
</evidence>
<protein>
    <submittedName>
        <fullName evidence="3">Transposase</fullName>
    </submittedName>
</protein>
<dbReference type="AlphaFoldDB" id="A0A369UQM8"/>
<dbReference type="Gene3D" id="3.30.420.10">
    <property type="entry name" value="Ribonuclease H-like superfamily/Ribonuclease H"/>
    <property type="match status" value="1"/>
</dbReference>
<dbReference type="InterPro" id="IPR036397">
    <property type="entry name" value="RNaseH_sf"/>
</dbReference>